<reference evidence="1 2" key="1">
    <citation type="submission" date="2020-08" db="EMBL/GenBank/DDBJ databases">
        <title>Genomic Encyclopedia of Type Strains, Phase IV (KMG-IV): sequencing the most valuable type-strain genomes for metagenomic binning, comparative biology and taxonomic classification.</title>
        <authorList>
            <person name="Goeker M."/>
        </authorList>
    </citation>
    <scope>NUCLEOTIDE SEQUENCE [LARGE SCALE GENOMIC DNA]</scope>
    <source>
        <strain evidence="1 2">DSM 23211</strain>
    </source>
</reference>
<evidence type="ECO:0000313" key="1">
    <source>
        <dbReference type="EMBL" id="MBB6177276.1"/>
    </source>
</evidence>
<comment type="caution">
    <text evidence="1">The sequence shown here is derived from an EMBL/GenBank/DDBJ whole genome shotgun (WGS) entry which is preliminary data.</text>
</comment>
<proteinExistence type="predicted"/>
<accession>A0A7X0DAV8</accession>
<dbReference type="EMBL" id="JACHES010000009">
    <property type="protein sequence ID" value="MBB6177276.1"/>
    <property type="molecule type" value="Genomic_DNA"/>
</dbReference>
<dbReference type="AlphaFoldDB" id="A0A7X0DAV8"/>
<gene>
    <name evidence="1" type="ORF">HNQ82_002109</name>
</gene>
<name>A0A7X0DAV8_9BACL</name>
<dbReference type="Proteomes" id="UP000523528">
    <property type="component" value="Unassembled WGS sequence"/>
</dbReference>
<sequence>MKHKKTIPDCYSRLFVILDGVKRTGKVEMP</sequence>
<evidence type="ECO:0000313" key="2">
    <source>
        <dbReference type="Proteomes" id="UP000523528"/>
    </source>
</evidence>
<keyword evidence="2" id="KW-1185">Reference proteome</keyword>
<organism evidence="1 2">
    <name type="scientific">Anoxybacillus tengchongensis</name>
    <dbReference type="NCBI Taxonomy" id="576944"/>
    <lineage>
        <taxon>Bacteria</taxon>
        <taxon>Bacillati</taxon>
        <taxon>Bacillota</taxon>
        <taxon>Bacilli</taxon>
        <taxon>Bacillales</taxon>
        <taxon>Anoxybacillaceae</taxon>
        <taxon>Anoxybacillus</taxon>
    </lineage>
</organism>
<protein>
    <submittedName>
        <fullName evidence="1">Uncharacterized protein</fullName>
    </submittedName>
</protein>